<dbReference type="RefSeq" id="WP_345478882.1">
    <property type="nucleotide sequence ID" value="NZ_BAABLP010000001.1"/>
</dbReference>
<keyword evidence="2" id="KW-1185">Reference proteome</keyword>
<proteinExistence type="predicted"/>
<sequence>MVTPIEDTVPEVSEDVDADELAEIVDELATMNSDDWSTIAENGVAAAAQLEFAFSAVHEDAATDLLEGVRDDLGYAATATEPQGELDDGVVRGTTSEVSVTKEGLEEWVRRIAAYGLDHEGAVLDGWAVLLD</sequence>
<accession>A0ABP8YNZ0</accession>
<organism evidence="1 2">
    <name type="scientific">Amnibacterium soli</name>
    <dbReference type="NCBI Taxonomy" id="1282736"/>
    <lineage>
        <taxon>Bacteria</taxon>
        <taxon>Bacillati</taxon>
        <taxon>Actinomycetota</taxon>
        <taxon>Actinomycetes</taxon>
        <taxon>Micrococcales</taxon>
        <taxon>Microbacteriaceae</taxon>
        <taxon>Amnibacterium</taxon>
    </lineage>
</organism>
<dbReference type="EMBL" id="BAABLP010000001">
    <property type="protein sequence ID" value="GAA4734744.1"/>
    <property type="molecule type" value="Genomic_DNA"/>
</dbReference>
<name>A0ABP8YNZ0_9MICO</name>
<dbReference type="Proteomes" id="UP001500121">
    <property type="component" value="Unassembled WGS sequence"/>
</dbReference>
<gene>
    <name evidence="1" type="ORF">GCM10025783_00510</name>
</gene>
<comment type="caution">
    <text evidence="1">The sequence shown here is derived from an EMBL/GenBank/DDBJ whole genome shotgun (WGS) entry which is preliminary data.</text>
</comment>
<evidence type="ECO:0000313" key="2">
    <source>
        <dbReference type="Proteomes" id="UP001500121"/>
    </source>
</evidence>
<protein>
    <submittedName>
        <fullName evidence="1">Uncharacterized protein</fullName>
    </submittedName>
</protein>
<evidence type="ECO:0000313" key="1">
    <source>
        <dbReference type="EMBL" id="GAA4734744.1"/>
    </source>
</evidence>
<reference evidence="2" key="1">
    <citation type="journal article" date="2019" name="Int. J. Syst. Evol. Microbiol.">
        <title>The Global Catalogue of Microorganisms (GCM) 10K type strain sequencing project: providing services to taxonomists for standard genome sequencing and annotation.</title>
        <authorList>
            <consortium name="The Broad Institute Genomics Platform"/>
            <consortium name="The Broad Institute Genome Sequencing Center for Infectious Disease"/>
            <person name="Wu L."/>
            <person name="Ma J."/>
        </authorList>
    </citation>
    <scope>NUCLEOTIDE SEQUENCE [LARGE SCALE GENOMIC DNA]</scope>
    <source>
        <strain evidence="2">JCM 19015</strain>
    </source>
</reference>